<gene>
    <name evidence="13" type="ORF">EV420DRAFT_1100827</name>
</gene>
<organism evidence="13 14">
    <name type="scientific">Armillaria tabescens</name>
    <name type="common">Ringless honey mushroom</name>
    <name type="synonym">Agaricus tabescens</name>
    <dbReference type="NCBI Taxonomy" id="1929756"/>
    <lineage>
        <taxon>Eukaryota</taxon>
        <taxon>Fungi</taxon>
        <taxon>Dikarya</taxon>
        <taxon>Basidiomycota</taxon>
        <taxon>Agaricomycotina</taxon>
        <taxon>Agaricomycetes</taxon>
        <taxon>Agaricomycetidae</taxon>
        <taxon>Agaricales</taxon>
        <taxon>Marasmiineae</taxon>
        <taxon>Physalacriaceae</taxon>
        <taxon>Desarmillaria</taxon>
    </lineage>
</organism>
<keyword evidence="5" id="KW-0489">Methyltransferase</keyword>
<protein>
    <submittedName>
        <fullName evidence="13">Uncharacterized protein</fullName>
    </submittedName>
</protein>
<keyword evidence="10" id="KW-0443">Lipid metabolism</keyword>
<keyword evidence="9 12" id="KW-1133">Transmembrane helix</keyword>
<evidence type="ECO:0000256" key="1">
    <source>
        <dbReference type="ARBA" id="ARBA00004141"/>
    </source>
</evidence>
<evidence type="ECO:0000256" key="4">
    <source>
        <dbReference type="ARBA" id="ARBA00022516"/>
    </source>
</evidence>
<dbReference type="GO" id="GO:0008168">
    <property type="term" value="F:methyltransferase activity"/>
    <property type="evidence" value="ECO:0007669"/>
    <property type="project" value="UniProtKB-KW"/>
</dbReference>
<keyword evidence="14" id="KW-1185">Reference proteome</keyword>
<proteinExistence type="inferred from homology"/>
<evidence type="ECO:0000256" key="11">
    <source>
        <dbReference type="ARBA" id="ARBA00023136"/>
    </source>
</evidence>
<dbReference type="GO" id="GO:0016020">
    <property type="term" value="C:membrane"/>
    <property type="evidence" value="ECO:0007669"/>
    <property type="project" value="UniProtKB-SubCell"/>
</dbReference>
<evidence type="ECO:0000256" key="8">
    <source>
        <dbReference type="ARBA" id="ARBA00022692"/>
    </source>
</evidence>
<dbReference type="InterPro" id="IPR052290">
    <property type="entry name" value="Sphingo_C9-MT"/>
</dbReference>
<feature type="transmembrane region" description="Helical" evidence="12">
    <location>
        <begin position="30"/>
        <end position="50"/>
    </location>
</feature>
<evidence type="ECO:0000256" key="10">
    <source>
        <dbReference type="ARBA" id="ARBA00023098"/>
    </source>
</evidence>
<evidence type="ECO:0000313" key="13">
    <source>
        <dbReference type="EMBL" id="KAK0463653.1"/>
    </source>
</evidence>
<keyword evidence="6" id="KW-0808">Transferase</keyword>
<evidence type="ECO:0000256" key="5">
    <source>
        <dbReference type="ARBA" id="ARBA00022603"/>
    </source>
</evidence>
<evidence type="ECO:0000256" key="2">
    <source>
        <dbReference type="ARBA" id="ARBA00005189"/>
    </source>
</evidence>
<comment type="caution">
    <text evidence="13">The sequence shown here is derived from an EMBL/GenBank/DDBJ whole genome shotgun (WGS) entry which is preliminary data.</text>
</comment>
<dbReference type="AlphaFoldDB" id="A0AA39NDI0"/>
<feature type="transmembrane region" description="Helical" evidence="12">
    <location>
        <begin position="57"/>
        <end position="76"/>
    </location>
</feature>
<keyword evidence="11 12" id="KW-0472">Membrane</keyword>
<reference evidence="13" key="1">
    <citation type="submission" date="2023-06" db="EMBL/GenBank/DDBJ databases">
        <authorList>
            <consortium name="Lawrence Berkeley National Laboratory"/>
            <person name="Ahrendt S."/>
            <person name="Sahu N."/>
            <person name="Indic B."/>
            <person name="Wong-Bajracharya J."/>
            <person name="Merenyi Z."/>
            <person name="Ke H.-M."/>
            <person name="Monk M."/>
            <person name="Kocsube S."/>
            <person name="Drula E."/>
            <person name="Lipzen A."/>
            <person name="Balint B."/>
            <person name="Henrissat B."/>
            <person name="Andreopoulos B."/>
            <person name="Martin F.M."/>
            <person name="Harder C.B."/>
            <person name="Rigling D."/>
            <person name="Ford K.L."/>
            <person name="Foster G.D."/>
            <person name="Pangilinan J."/>
            <person name="Papanicolaou A."/>
            <person name="Barry K."/>
            <person name="LaButti K."/>
            <person name="Viragh M."/>
            <person name="Koriabine M."/>
            <person name="Yan M."/>
            <person name="Riley R."/>
            <person name="Champramary S."/>
            <person name="Plett K.L."/>
            <person name="Tsai I.J."/>
            <person name="Slot J."/>
            <person name="Sipos G."/>
            <person name="Plett J."/>
            <person name="Nagy L.G."/>
            <person name="Grigoriev I.V."/>
        </authorList>
    </citation>
    <scope>NUCLEOTIDE SEQUENCE</scope>
    <source>
        <strain evidence="13">CCBAS 213</strain>
    </source>
</reference>
<sequence>MSSVKVPSFAAIKNALLVGLAEGNSYFSNYHLAAVVLLDPYILKSFLSVVSRCGFKMYFFLLVLSGIPALVAYWALASMYGTRKNLKVAPLPGKDIDEYIEIKDVELFRLYKGKDKIHIQVFHDAYFDGKAEFKGDVLDILEQRHSWAKFTFTPELFKHVFTKLIPDVISHSREQDQDQVQDHYDRGDEFYGWYISPHLDLLTS</sequence>
<evidence type="ECO:0000256" key="3">
    <source>
        <dbReference type="ARBA" id="ARBA00010815"/>
    </source>
</evidence>
<evidence type="ECO:0000256" key="6">
    <source>
        <dbReference type="ARBA" id="ARBA00022679"/>
    </source>
</evidence>
<comment type="pathway">
    <text evidence="2">Lipid metabolism.</text>
</comment>
<dbReference type="RefSeq" id="XP_060334963.1">
    <property type="nucleotide sequence ID" value="XM_060465833.1"/>
</dbReference>
<evidence type="ECO:0000256" key="12">
    <source>
        <dbReference type="SAM" id="Phobius"/>
    </source>
</evidence>
<dbReference type="GO" id="GO:0032259">
    <property type="term" value="P:methylation"/>
    <property type="evidence" value="ECO:0007669"/>
    <property type="project" value="UniProtKB-KW"/>
</dbReference>
<dbReference type="GeneID" id="85349381"/>
<comment type="similarity">
    <text evidence="3">Belongs to the CFA/CMAS family.</text>
</comment>
<keyword evidence="4" id="KW-0444">Lipid biosynthesis</keyword>
<name>A0AA39NDI0_ARMTA</name>
<dbReference type="Proteomes" id="UP001175211">
    <property type="component" value="Unassembled WGS sequence"/>
</dbReference>
<evidence type="ECO:0000313" key="14">
    <source>
        <dbReference type="Proteomes" id="UP001175211"/>
    </source>
</evidence>
<evidence type="ECO:0000256" key="7">
    <source>
        <dbReference type="ARBA" id="ARBA00022691"/>
    </source>
</evidence>
<keyword evidence="7" id="KW-0949">S-adenosyl-L-methionine</keyword>
<comment type="subcellular location">
    <subcellularLocation>
        <location evidence="1">Membrane</location>
        <topology evidence="1">Multi-pass membrane protein</topology>
    </subcellularLocation>
</comment>
<accession>A0AA39NDI0</accession>
<dbReference type="EMBL" id="JAUEPS010000007">
    <property type="protein sequence ID" value="KAK0463653.1"/>
    <property type="molecule type" value="Genomic_DNA"/>
</dbReference>
<dbReference type="PANTHER" id="PTHR45197:SF1">
    <property type="entry name" value="SPHINGOLIPID C9-METHYLTRANSFERASE A-RELATED"/>
    <property type="match status" value="1"/>
</dbReference>
<evidence type="ECO:0000256" key="9">
    <source>
        <dbReference type="ARBA" id="ARBA00022989"/>
    </source>
</evidence>
<keyword evidence="8 12" id="KW-0812">Transmembrane</keyword>
<dbReference type="GO" id="GO:0006629">
    <property type="term" value="P:lipid metabolic process"/>
    <property type="evidence" value="ECO:0007669"/>
    <property type="project" value="UniProtKB-KW"/>
</dbReference>
<dbReference type="PANTHER" id="PTHR45197">
    <property type="entry name" value="SYNTHASE, PUTATIVE (AFU_ORTHOLOGUE AFUA_7G04190)-RELATED"/>
    <property type="match status" value="1"/>
</dbReference>